<dbReference type="InterPro" id="IPR016965">
    <property type="entry name" value="Pase_PHOSPHO-typ"/>
</dbReference>
<dbReference type="InterPro" id="IPR023214">
    <property type="entry name" value="HAD_sf"/>
</dbReference>
<evidence type="ECO:0000256" key="5">
    <source>
        <dbReference type="ARBA" id="ARBA00022842"/>
    </source>
</evidence>
<evidence type="ECO:0000256" key="2">
    <source>
        <dbReference type="ARBA" id="ARBA00008541"/>
    </source>
</evidence>
<evidence type="ECO:0000313" key="8">
    <source>
        <dbReference type="EMBL" id="JAC54816.1"/>
    </source>
</evidence>
<protein>
    <submittedName>
        <fullName evidence="8">Putative phosphatase phospho2</fullName>
    </submittedName>
</protein>
<dbReference type="InterPro" id="IPR036412">
    <property type="entry name" value="HAD-like_sf"/>
</dbReference>
<organism evidence="8">
    <name type="scientific">Bactrocera dorsalis</name>
    <name type="common">Oriental fruit fly</name>
    <name type="synonym">Dacus dorsalis</name>
    <dbReference type="NCBI Taxonomy" id="27457"/>
    <lineage>
        <taxon>Eukaryota</taxon>
        <taxon>Metazoa</taxon>
        <taxon>Ecdysozoa</taxon>
        <taxon>Arthropoda</taxon>
        <taxon>Hexapoda</taxon>
        <taxon>Insecta</taxon>
        <taxon>Pterygota</taxon>
        <taxon>Neoptera</taxon>
        <taxon>Endopterygota</taxon>
        <taxon>Diptera</taxon>
        <taxon>Brachycera</taxon>
        <taxon>Muscomorpha</taxon>
        <taxon>Tephritoidea</taxon>
        <taxon>Tephritidae</taxon>
        <taxon>Bactrocera</taxon>
        <taxon>Bactrocera</taxon>
    </lineage>
</organism>
<gene>
    <name evidence="8" type="primary">PHOP2</name>
</gene>
<keyword evidence="4" id="KW-0378">Hydrolase</keyword>
<comment type="cofactor">
    <cofactor evidence="1 7">
        <name>Mg(2+)</name>
        <dbReference type="ChEBI" id="CHEBI:18420"/>
    </cofactor>
</comment>
<feature type="binding site" evidence="7">
    <location>
        <position position="10"/>
    </location>
    <ligand>
        <name>Mg(2+)</name>
        <dbReference type="ChEBI" id="CHEBI:18420"/>
    </ligand>
</feature>
<dbReference type="NCBIfam" id="TIGR01489">
    <property type="entry name" value="DKMTPPase-SF"/>
    <property type="match status" value="1"/>
</dbReference>
<feature type="active site" description="Proton donor" evidence="6">
    <location>
        <position position="12"/>
    </location>
</feature>
<dbReference type="GO" id="GO:0046872">
    <property type="term" value="F:metal ion binding"/>
    <property type="evidence" value="ECO:0007669"/>
    <property type="project" value="UniProtKB-KW"/>
</dbReference>
<dbReference type="EMBL" id="GAKP01004136">
    <property type="protein sequence ID" value="JAC54816.1"/>
    <property type="molecule type" value="Transcribed_RNA"/>
</dbReference>
<name>A0A034WGX6_BACDO</name>
<dbReference type="GO" id="GO:0016791">
    <property type="term" value="F:phosphatase activity"/>
    <property type="evidence" value="ECO:0007669"/>
    <property type="project" value="InterPro"/>
</dbReference>
<proteinExistence type="inferred from homology"/>
<keyword evidence="5 7" id="KW-0460">Magnesium</keyword>
<dbReference type="OrthoDB" id="10267182at2759"/>
<dbReference type="InterPro" id="IPR006384">
    <property type="entry name" value="HAD_hydro_PyrdxlP_Pase-like"/>
</dbReference>
<accession>A0A034WGX6</accession>
<dbReference type="SUPFAM" id="SSF56784">
    <property type="entry name" value="HAD-like"/>
    <property type="match status" value="1"/>
</dbReference>
<dbReference type="KEGG" id="bdr:105228894"/>
<dbReference type="PIRSF" id="PIRSF031051">
    <property type="entry name" value="PyrdxlP_Pase_PHOSPHO2"/>
    <property type="match status" value="1"/>
</dbReference>
<dbReference type="PANTHER" id="PTHR20889">
    <property type="entry name" value="PHOSPHATASE, ORPHAN 1, 2"/>
    <property type="match status" value="1"/>
</dbReference>
<evidence type="ECO:0000256" key="6">
    <source>
        <dbReference type="PIRSR" id="PIRSR031051-1"/>
    </source>
</evidence>
<comment type="similarity">
    <text evidence="2">Belongs to the HAD-like hydrolase superfamily. PHOSPHO family.</text>
</comment>
<dbReference type="NCBIfam" id="TIGR01488">
    <property type="entry name" value="HAD-SF-IB"/>
    <property type="match status" value="1"/>
</dbReference>
<evidence type="ECO:0000256" key="3">
    <source>
        <dbReference type="ARBA" id="ARBA00022723"/>
    </source>
</evidence>
<evidence type="ECO:0000256" key="1">
    <source>
        <dbReference type="ARBA" id="ARBA00001946"/>
    </source>
</evidence>
<evidence type="ECO:0000256" key="4">
    <source>
        <dbReference type="ARBA" id="ARBA00022801"/>
    </source>
</evidence>
<dbReference type="AlphaFoldDB" id="A0A034WGX6"/>
<dbReference type="Pfam" id="PF06888">
    <property type="entry name" value="Put_Phosphatase"/>
    <property type="match status" value="1"/>
</dbReference>
<dbReference type="Gene3D" id="3.40.50.1000">
    <property type="entry name" value="HAD superfamily/HAD-like"/>
    <property type="match status" value="1"/>
</dbReference>
<reference evidence="8" key="1">
    <citation type="journal article" date="2014" name="BMC Genomics">
        <title>Characterizing the developmental transcriptome of the oriental fruit fly, Bactrocera dorsalis (Diptera: Tephritidae) through comparative genomic analysis with Drosophila melanogaster utilizing modENCODE datasets.</title>
        <authorList>
            <person name="Geib S.M."/>
            <person name="Calla B."/>
            <person name="Hall B."/>
            <person name="Hou S."/>
            <person name="Manoukis N.C."/>
        </authorList>
    </citation>
    <scope>NUCLEOTIDE SEQUENCE</scope>
    <source>
        <strain evidence="8">Punador</strain>
    </source>
</reference>
<feature type="active site" description="Nucleophile" evidence="6">
    <location>
        <position position="10"/>
    </location>
</feature>
<keyword evidence="3 7" id="KW-0479">Metal-binding</keyword>
<feature type="binding site" evidence="7">
    <location>
        <position position="12"/>
    </location>
    <ligand>
        <name>Mg(2+)</name>
        <dbReference type="ChEBI" id="CHEBI:18420"/>
    </ligand>
</feature>
<evidence type="ECO:0000256" key="7">
    <source>
        <dbReference type="PIRSR" id="PIRSR031051-3"/>
    </source>
</evidence>
<dbReference type="RefSeq" id="XP_011207203.2">
    <property type="nucleotide sequence ID" value="XM_011208901.4"/>
</dbReference>
<dbReference type="PANTHER" id="PTHR20889:SF12">
    <property type="entry name" value="LP01149P"/>
    <property type="match status" value="1"/>
</dbReference>
<sequence>MPSRQLIVFDFDETIISVNSMRQLFQFIPNYRRPHKYDSQKRGWIDYTNKAFKELHSMGYPANTMCKFIRAVPPVPGMVKLIHYLWNSSEPTYDLILISDGYRILIADWLEQHGIFHCFTGIYCNPSKINDCGEVTVSGYHCAECPYSPQNLCKRRVMEEFISMQKTLNIKYDRVAYIGNGSGDFCPTLGLGSCDLVCARKYDILAEKIQQNRKKLKIKPEIYLWVSGYELIAKLAQNKDIHNIKKLPKPTCYGMVNSS</sequence>